<dbReference type="Pfam" id="PF01381">
    <property type="entry name" value="HTH_3"/>
    <property type="match status" value="1"/>
</dbReference>
<reference evidence="3 4" key="1">
    <citation type="submission" date="2015-09" db="EMBL/GenBank/DDBJ databases">
        <authorList>
            <consortium name="Pathogen Informatics"/>
        </authorList>
    </citation>
    <scope>NUCLEOTIDE SEQUENCE [LARGE SCALE GENOMIC DNA]</scope>
    <source>
        <strain evidence="3 4">2789STDY5834945</strain>
    </source>
</reference>
<dbReference type="PANTHER" id="PTHR46797:SF1">
    <property type="entry name" value="METHYLPHOSPHONATE SYNTHASE"/>
    <property type="match status" value="1"/>
</dbReference>
<evidence type="ECO:0000256" key="1">
    <source>
        <dbReference type="ARBA" id="ARBA00023125"/>
    </source>
</evidence>
<dbReference type="InterPro" id="IPR010982">
    <property type="entry name" value="Lambda_DNA-bd_dom_sf"/>
</dbReference>
<dbReference type="GO" id="GO:0005829">
    <property type="term" value="C:cytosol"/>
    <property type="evidence" value="ECO:0007669"/>
    <property type="project" value="TreeGrafter"/>
</dbReference>
<dbReference type="PROSITE" id="PS50943">
    <property type="entry name" value="HTH_CROC1"/>
    <property type="match status" value="1"/>
</dbReference>
<dbReference type="GO" id="GO:0003677">
    <property type="term" value="F:DNA binding"/>
    <property type="evidence" value="ECO:0007669"/>
    <property type="project" value="UniProtKB-KW"/>
</dbReference>
<keyword evidence="1" id="KW-0238">DNA-binding</keyword>
<sequence length="103" mass="11539">MNIMQVNPDVGSMDAVLDKLYGKVGTPEREEFRKEAYSYCVGQLISDARKQERLTQAELAEKVGTNKSYISRIEKGAIEPGVGLFFRIIDALGLKMEIVEPMI</sequence>
<dbReference type="AlphaFoldDB" id="A0A174MTN8"/>
<feature type="domain" description="HTH cro/C1-type" evidence="2">
    <location>
        <begin position="45"/>
        <end position="99"/>
    </location>
</feature>
<dbReference type="Proteomes" id="UP000095541">
    <property type="component" value="Unassembled WGS sequence"/>
</dbReference>
<evidence type="ECO:0000313" key="4">
    <source>
        <dbReference type="Proteomes" id="UP000095541"/>
    </source>
</evidence>
<evidence type="ECO:0000313" key="3">
    <source>
        <dbReference type="EMBL" id="CUP37758.1"/>
    </source>
</evidence>
<organism evidence="3 4">
    <name type="scientific">Bacteroides thetaiotaomicron</name>
    <dbReference type="NCBI Taxonomy" id="818"/>
    <lineage>
        <taxon>Bacteria</taxon>
        <taxon>Pseudomonadati</taxon>
        <taxon>Bacteroidota</taxon>
        <taxon>Bacteroidia</taxon>
        <taxon>Bacteroidales</taxon>
        <taxon>Bacteroidaceae</taxon>
        <taxon>Bacteroides</taxon>
    </lineage>
</organism>
<proteinExistence type="predicted"/>
<dbReference type="PANTHER" id="PTHR46797">
    <property type="entry name" value="HTH-TYPE TRANSCRIPTIONAL REGULATOR"/>
    <property type="match status" value="1"/>
</dbReference>
<dbReference type="SMART" id="SM00530">
    <property type="entry name" value="HTH_XRE"/>
    <property type="match status" value="1"/>
</dbReference>
<evidence type="ECO:0000259" key="2">
    <source>
        <dbReference type="PROSITE" id="PS50943"/>
    </source>
</evidence>
<gene>
    <name evidence="3" type="ORF">ERS852557_00400</name>
</gene>
<dbReference type="InterPro" id="IPR050807">
    <property type="entry name" value="TransReg_Diox_bact_type"/>
</dbReference>
<protein>
    <submittedName>
        <fullName evidence="3">Helix-turn-helix domain-containing protein</fullName>
    </submittedName>
</protein>
<dbReference type="Gene3D" id="1.10.260.40">
    <property type="entry name" value="lambda repressor-like DNA-binding domains"/>
    <property type="match status" value="1"/>
</dbReference>
<accession>A0A174MTN8</accession>
<dbReference type="SUPFAM" id="SSF47413">
    <property type="entry name" value="lambda repressor-like DNA-binding domains"/>
    <property type="match status" value="1"/>
</dbReference>
<dbReference type="CDD" id="cd00093">
    <property type="entry name" value="HTH_XRE"/>
    <property type="match status" value="1"/>
</dbReference>
<dbReference type="GO" id="GO:0003700">
    <property type="term" value="F:DNA-binding transcription factor activity"/>
    <property type="evidence" value="ECO:0007669"/>
    <property type="project" value="TreeGrafter"/>
</dbReference>
<dbReference type="InterPro" id="IPR001387">
    <property type="entry name" value="Cro/C1-type_HTH"/>
</dbReference>
<dbReference type="EMBL" id="CZBI01000001">
    <property type="protein sequence ID" value="CUP37758.1"/>
    <property type="molecule type" value="Genomic_DNA"/>
</dbReference>
<name>A0A174MTN8_BACT4</name>